<evidence type="ECO:0000313" key="1">
    <source>
        <dbReference type="EMBL" id="KAG9229502.1"/>
    </source>
</evidence>
<proteinExistence type="predicted"/>
<name>A0A9P7YA89_9HELO</name>
<protein>
    <submittedName>
        <fullName evidence="1">Uncharacterized protein</fullName>
    </submittedName>
</protein>
<dbReference type="OrthoDB" id="3564644at2759"/>
<dbReference type="EMBL" id="MU251761">
    <property type="protein sequence ID" value="KAG9229502.1"/>
    <property type="molecule type" value="Genomic_DNA"/>
</dbReference>
<evidence type="ECO:0000313" key="2">
    <source>
        <dbReference type="Proteomes" id="UP000824998"/>
    </source>
</evidence>
<organism evidence="1 2">
    <name type="scientific">Amylocarpus encephaloides</name>
    <dbReference type="NCBI Taxonomy" id="45428"/>
    <lineage>
        <taxon>Eukaryota</taxon>
        <taxon>Fungi</taxon>
        <taxon>Dikarya</taxon>
        <taxon>Ascomycota</taxon>
        <taxon>Pezizomycotina</taxon>
        <taxon>Leotiomycetes</taxon>
        <taxon>Helotiales</taxon>
        <taxon>Helotiales incertae sedis</taxon>
        <taxon>Amylocarpus</taxon>
    </lineage>
</organism>
<comment type="caution">
    <text evidence="1">The sequence shown here is derived from an EMBL/GenBank/DDBJ whole genome shotgun (WGS) entry which is preliminary data.</text>
</comment>
<reference evidence="1" key="1">
    <citation type="journal article" date="2021" name="IMA Fungus">
        <title>Genomic characterization of three marine fungi, including Emericellopsis atlantica sp. nov. with signatures of a generalist lifestyle and marine biomass degradation.</title>
        <authorList>
            <person name="Hagestad O.C."/>
            <person name="Hou L."/>
            <person name="Andersen J.H."/>
            <person name="Hansen E.H."/>
            <person name="Altermark B."/>
            <person name="Li C."/>
            <person name="Kuhnert E."/>
            <person name="Cox R.J."/>
            <person name="Crous P.W."/>
            <person name="Spatafora J.W."/>
            <person name="Lail K."/>
            <person name="Amirebrahimi M."/>
            <person name="Lipzen A."/>
            <person name="Pangilinan J."/>
            <person name="Andreopoulos W."/>
            <person name="Hayes R.D."/>
            <person name="Ng V."/>
            <person name="Grigoriev I.V."/>
            <person name="Jackson S.A."/>
            <person name="Sutton T.D.S."/>
            <person name="Dobson A.D.W."/>
            <person name="Rama T."/>
        </authorList>
    </citation>
    <scope>NUCLEOTIDE SEQUENCE</scope>
    <source>
        <strain evidence="1">TRa018bII</strain>
    </source>
</reference>
<gene>
    <name evidence="1" type="ORF">BJ875DRAFT_193500</name>
</gene>
<dbReference type="AlphaFoldDB" id="A0A9P7YA89"/>
<accession>A0A9P7YA89</accession>
<dbReference type="Proteomes" id="UP000824998">
    <property type="component" value="Unassembled WGS sequence"/>
</dbReference>
<keyword evidence="2" id="KW-1185">Reference proteome</keyword>
<sequence length="150" mass="17200">MNTTHPLRLPHATINASPSCRYLGIQMDSRLRWAEGCDMEAWDKEMSHGNRAQRLPLSIRWTSSIGRAGRIWLGTRKIESLLSLRKQPEWCLVSCLQFERLMRFFRNCVLRDFASGSNAFQAEGKANHMASTPPLAKSCSHNLLNQKRSR</sequence>